<sequence>MGQFTSSRASRKAPDRPKKSRTDLPLMPHLHRERVQWVYGQLNASGAGRQAPAVSRDTGLLTTLAFERECVLGSAPNVGTLFLSP</sequence>
<organism evidence="2 3">
    <name type="scientific">Frigoriglobus tundricola</name>
    <dbReference type="NCBI Taxonomy" id="2774151"/>
    <lineage>
        <taxon>Bacteria</taxon>
        <taxon>Pseudomonadati</taxon>
        <taxon>Planctomycetota</taxon>
        <taxon>Planctomycetia</taxon>
        <taxon>Gemmatales</taxon>
        <taxon>Gemmataceae</taxon>
        <taxon>Frigoriglobus</taxon>
    </lineage>
</organism>
<dbReference type="Proteomes" id="UP000503447">
    <property type="component" value="Chromosome"/>
</dbReference>
<protein>
    <submittedName>
        <fullName evidence="2">Uncharacterized protein</fullName>
    </submittedName>
</protein>
<accession>A0A6M5YMA9</accession>
<feature type="region of interest" description="Disordered" evidence="1">
    <location>
        <begin position="1"/>
        <end position="27"/>
    </location>
</feature>
<evidence type="ECO:0000313" key="2">
    <source>
        <dbReference type="EMBL" id="QJW94476.1"/>
    </source>
</evidence>
<dbReference type="AlphaFoldDB" id="A0A6M5YMA9"/>
<reference evidence="3" key="1">
    <citation type="submission" date="2020-05" db="EMBL/GenBank/DDBJ databases">
        <title>Frigoriglobus tundricola gen. nov., sp. nov., a psychrotolerant cellulolytic planctomycete of the family Gemmataceae with two divergent copies of 16S rRNA gene.</title>
        <authorList>
            <person name="Kulichevskaya I.S."/>
            <person name="Ivanova A.A."/>
            <person name="Naumoff D.G."/>
            <person name="Beletsky A.V."/>
            <person name="Rijpstra W.I.C."/>
            <person name="Sinninghe Damste J.S."/>
            <person name="Mardanov A.V."/>
            <person name="Ravin N.V."/>
            <person name="Dedysh S.N."/>
        </authorList>
    </citation>
    <scope>NUCLEOTIDE SEQUENCE [LARGE SCALE GENOMIC DNA]</scope>
    <source>
        <strain evidence="3">PL17</strain>
    </source>
</reference>
<evidence type="ECO:0000313" key="3">
    <source>
        <dbReference type="Proteomes" id="UP000503447"/>
    </source>
</evidence>
<keyword evidence="3" id="KW-1185">Reference proteome</keyword>
<evidence type="ECO:0000256" key="1">
    <source>
        <dbReference type="SAM" id="MobiDB-lite"/>
    </source>
</evidence>
<dbReference type="EMBL" id="CP053452">
    <property type="protein sequence ID" value="QJW94476.1"/>
    <property type="molecule type" value="Genomic_DNA"/>
</dbReference>
<proteinExistence type="predicted"/>
<name>A0A6M5YMA9_9BACT</name>
<gene>
    <name evidence="2" type="ORF">FTUN_1996</name>
</gene>
<feature type="compositionally biased region" description="Basic and acidic residues" evidence="1">
    <location>
        <begin position="12"/>
        <end position="22"/>
    </location>
</feature>
<dbReference type="KEGG" id="ftj:FTUN_1996"/>